<reference evidence="2 3" key="1">
    <citation type="submission" date="2024-06" db="EMBL/GenBank/DDBJ databases">
        <title>The Natural Products Discovery Center: Release of the First 8490 Sequenced Strains for Exploring Actinobacteria Biosynthetic Diversity.</title>
        <authorList>
            <person name="Kalkreuter E."/>
            <person name="Kautsar S.A."/>
            <person name="Yang D."/>
            <person name="Bader C.D."/>
            <person name="Teijaro C.N."/>
            <person name="Fluegel L."/>
            <person name="Davis C.M."/>
            <person name="Simpson J.R."/>
            <person name="Lauterbach L."/>
            <person name="Steele A.D."/>
            <person name="Gui C."/>
            <person name="Meng S."/>
            <person name="Li G."/>
            <person name="Viehrig K."/>
            <person name="Ye F."/>
            <person name="Su P."/>
            <person name="Kiefer A.F."/>
            <person name="Nichols A."/>
            <person name="Cepeda A.J."/>
            <person name="Yan W."/>
            <person name="Fan B."/>
            <person name="Jiang Y."/>
            <person name="Adhikari A."/>
            <person name="Zheng C.-J."/>
            <person name="Schuster L."/>
            <person name="Cowan T.M."/>
            <person name="Smanski M.J."/>
            <person name="Chevrette M.G."/>
            <person name="De Carvalho L.P.S."/>
            <person name="Shen B."/>
        </authorList>
    </citation>
    <scope>NUCLEOTIDE SEQUENCE [LARGE SCALE GENOMIC DNA]</scope>
    <source>
        <strain evidence="2 3">NPDC000632</strain>
    </source>
</reference>
<keyword evidence="3" id="KW-1185">Reference proteome</keyword>
<dbReference type="EMBL" id="JBEPCV010000012">
    <property type="protein sequence ID" value="MER6905085.1"/>
    <property type="molecule type" value="Genomic_DNA"/>
</dbReference>
<comment type="caution">
    <text evidence="2">The sequence shown here is derived from an EMBL/GenBank/DDBJ whole genome shotgun (WGS) entry which is preliminary data.</text>
</comment>
<name>A0ABV1VF16_9ACTN</name>
<feature type="region of interest" description="Disordered" evidence="1">
    <location>
        <begin position="58"/>
        <end position="78"/>
    </location>
</feature>
<dbReference type="Proteomes" id="UP001490330">
    <property type="component" value="Unassembled WGS sequence"/>
</dbReference>
<evidence type="ECO:0000313" key="3">
    <source>
        <dbReference type="Proteomes" id="UP001490330"/>
    </source>
</evidence>
<feature type="compositionally biased region" description="Low complexity" evidence="1">
    <location>
        <begin position="65"/>
        <end position="78"/>
    </location>
</feature>
<evidence type="ECO:0000313" key="2">
    <source>
        <dbReference type="EMBL" id="MER6905085.1"/>
    </source>
</evidence>
<sequence length="78" mass="8537">MQQPDGTGLVRVELSELQLAEPMDVAARRGRCWRREDPPGRALCRTVYRAVAASVDQLGPDHTDTTIPPITLTVGARP</sequence>
<organism evidence="2 3">
    <name type="scientific">Streptomyces flaveolus</name>
    <dbReference type="NCBI Taxonomy" id="67297"/>
    <lineage>
        <taxon>Bacteria</taxon>
        <taxon>Bacillati</taxon>
        <taxon>Actinomycetota</taxon>
        <taxon>Actinomycetes</taxon>
        <taxon>Kitasatosporales</taxon>
        <taxon>Streptomycetaceae</taxon>
        <taxon>Streptomyces</taxon>
    </lineage>
</organism>
<gene>
    <name evidence="2" type="ORF">ABT322_15150</name>
</gene>
<protein>
    <submittedName>
        <fullName evidence="2">Uncharacterized protein</fullName>
    </submittedName>
</protein>
<dbReference type="RefSeq" id="WP_350716785.1">
    <property type="nucleotide sequence ID" value="NZ_JBEPCO010000005.1"/>
</dbReference>
<accession>A0ABV1VF16</accession>
<evidence type="ECO:0000256" key="1">
    <source>
        <dbReference type="SAM" id="MobiDB-lite"/>
    </source>
</evidence>
<proteinExistence type="predicted"/>